<accession>A0A1G9R4I5</accession>
<dbReference type="GO" id="GO:0005886">
    <property type="term" value="C:plasma membrane"/>
    <property type="evidence" value="ECO:0007669"/>
    <property type="project" value="UniProtKB-SubCell"/>
</dbReference>
<evidence type="ECO:0000256" key="5">
    <source>
        <dbReference type="ARBA" id="ARBA00023136"/>
    </source>
</evidence>
<dbReference type="Pfam" id="PF13396">
    <property type="entry name" value="PLDc_N"/>
    <property type="match status" value="1"/>
</dbReference>
<evidence type="ECO:0000256" key="4">
    <source>
        <dbReference type="ARBA" id="ARBA00022989"/>
    </source>
</evidence>
<dbReference type="EMBL" id="FNHH01000007">
    <property type="protein sequence ID" value="SDM18154.1"/>
    <property type="molecule type" value="Genomic_DNA"/>
</dbReference>
<gene>
    <name evidence="8" type="ORF">SAMN05421813_10792</name>
</gene>
<feature type="domain" description="Cardiolipin synthase N-terminal" evidence="7">
    <location>
        <begin position="30"/>
        <end position="69"/>
    </location>
</feature>
<sequence length="74" mass="8491">MISEYTSGFGLWELIMIAFAVIALLLVIPFAIFDTMRSKDLSTTQKFLWILFILVAPYLGAVVYLFWGRKQKAI</sequence>
<evidence type="ECO:0000256" key="6">
    <source>
        <dbReference type="SAM" id="Phobius"/>
    </source>
</evidence>
<evidence type="ECO:0000313" key="9">
    <source>
        <dbReference type="Proteomes" id="UP000199226"/>
    </source>
</evidence>
<keyword evidence="3 6" id="KW-0812">Transmembrane</keyword>
<evidence type="ECO:0000259" key="7">
    <source>
        <dbReference type="Pfam" id="PF13396"/>
    </source>
</evidence>
<dbReference type="STRING" id="990371.SAMN05421813_10792"/>
<keyword evidence="5 6" id="KW-0472">Membrane</keyword>
<dbReference type="AlphaFoldDB" id="A0A1G9R4I5"/>
<feature type="transmembrane region" description="Helical" evidence="6">
    <location>
        <begin position="47"/>
        <end position="67"/>
    </location>
</feature>
<keyword evidence="2" id="KW-1003">Cell membrane</keyword>
<organism evidence="8 9">
    <name type="scientific">Daejeonella rubra</name>
    <dbReference type="NCBI Taxonomy" id="990371"/>
    <lineage>
        <taxon>Bacteria</taxon>
        <taxon>Pseudomonadati</taxon>
        <taxon>Bacteroidota</taxon>
        <taxon>Sphingobacteriia</taxon>
        <taxon>Sphingobacteriales</taxon>
        <taxon>Sphingobacteriaceae</taxon>
        <taxon>Daejeonella</taxon>
    </lineage>
</organism>
<proteinExistence type="predicted"/>
<keyword evidence="9" id="KW-1185">Reference proteome</keyword>
<comment type="subcellular location">
    <subcellularLocation>
        <location evidence="1">Cell membrane</location>
        <topology evidence="1">Multi-pass membrane protein</topology>
    </subcellularLocation>
</comment>
<keyword evidence="4 6" id="KW-1133">Transmembrane helix</keyword>
<dbReference type="RefSeq" id="WP_090702629.1">
    <property type="nucleotide sequence ID" value="NZ_FNHH01000007.1"/>
</dbReference>
<reference evidence="9" key="1">
    <citation type="submission" date="2016-10" db="EMBL/GenBank/DDBJ databases">
        <authorList>
            <person name="Varghese N."/>
            <person name="Submissions S."/>
        </authorList>
    </citation>
    <scope>NUCLEOTIDE SEQUENCE [LARGE SCALE GENOMIC DNA]</scope>
    <source>
        <strain evidence="9">DSM 24536</strain>
    </source>
</reference>
<dbReference type="Proteomes" id="UP000199226">
    <property type="component" value="Unassembled WGS sequence"/>
</dbReference>
<dbReference type="OrthoDB" id="1123412at2"/>
<evidence type="ECO:0000256" key="3">
    <source>
        <dbReference type="ARBA" id="ARBA00022692"/>
    </source>
</evidence>
<evidence type="ECO:0000313" key="8">
    <source>
        <dbReference type="EMBL" id="SDM18154.1"/>
    </source>
</evidence>
<evidence type="ECO:0000256" key="1">
    <source>
        <dbReference type="ARBA" id="ARBA00004651"/>
    </source>
</evidence>
<feature type="transmembrane region" description="Helical" evidence="6">
    <location>
        <begin position="12"/>
        <end position="32"/>
    </location>
</feature>
<name>A0A1G9R4I5_9SPHI</name>
<dbReference type="InterPro" id="IPR027379">
    <property type="entry name" value="CLS_N"/>
</dbReference>
<protein>
    <submittedName>
        <fullName evidence="8">Phospholipase_D-nuclease N-terminal</fullName>
    </submittedName>
</protein>
<evidence type="ECO:0000256" key="2">
    <source>
        <dbReference type="ARBA" id="ARBA00022475"/>
    </source>
</evidence>